<feature type="compositionally biased region" description="Basic and acidic residues" evidence="1">
    <location>
        <begin position="484"/>
        <end position="496"/>
    </location>
</feature>
<feature type="region of interest" description="Disordered" evidence="1">
    <location>
        <begin position="473"/>
        <end position="523"/>
    </location>
</feature>
<evidence type="ECO:0000256" key="1">
    <source>
        <dbReference type="SAM" id="MobiDB-lite"/>
    </source>
</evidence>
<protein>
    <recommendedName>
        <fullName evidence="2">PWWP domain-containing protein</fullName>
    </recommendedName>
</protein>
<evidence type="ECO:0000313" key="3">
    <source>
        <dbReference type="EMBL" id="KAL3628829.1"/>
    </source>
</evidence>
<accession>A0ABD3CH26</accession>
<feature type="region of interest" description="Disordered" evidence="1">
    <location>
        <begin position="348"/>
        <end position="373"/>
    </location>
</feature>
<dbReference type="PANTHER" id="PTHR10688">
    <property type="entry name" value="PWWP DOMAIN-CONTAINING PROTEIN"/>
    <property type="match status" value="1"/>
</dbReference>
<name>A0ABD3CH26_9LAMI</name>
<feature type="compositionally biased region" description="Basic and acidic residues" evidence="1">
    <location>
        <begin position="660"/>
        <end position="671"/>
    </location>
</feature>
<dbReference type="EMBL" id="JAVIJP010000036">
    <property type="protein sequence ID" value="KAL3628829.1"/>
    <property type="molecule type" value="Genomic_DNA"/>
</dbReference>
<dbReference type="AlphaFoldDB" id="A0ABD3CH26"/>
<sequence length="834" mass="92979">MDFVSLCNVSNKCSSDASRVNGVELGNVSIKESMSSDGIVENCEFNLGCSSNNHPDDKLSGLVNVESELPNLEENLKLNGNVGVQIGKVEKSDDVSFSVLSNLNDKDLPGVQIGKVEKCDDIEASGNGINLFVEVFGPLDEISKGNSKERLNFKNEGEQECTFDVGDSVWVKTRTPLWWPGMICNPSNAPNDETKPEKRGTFLVKYFGNEILIWCNNSDLKPFIEYFEQLSRQSTSSSFYDAVERALFEIDQRVKSNENSNSEEKGKINFEPESFLACVKQFAGSAYAPDKIEVTDTKTRLSSFYRSVGHLELPLQKLYARDGSISEIKVEGCSDSFYAGREKSARVKKKRNPSDYDDLALSGKGSESRDKKKSKFLSYPFADADDNNKDQETEDVNNAKSSKKKWSAKFLKARHVISKADNINAPSSELLDELRLVASEQFYLGESKFPNSLRRFYTSFRLFAFLDADMADKEGGPQPTPKKCPSENKRKKKESENPSANLESVEAKKASKQSKGKKKEEEAMPANIGSNVYLDSTRMISFLSMNCNPKPDIIQPDLNKNKIPVPAGPTQNVQLFNIGIIDDANQCPNRQFTMNRQVDPTTPMVINTGLTSFTTPQQAPQMEGLFPENTEGPILKMHEINTQIASFIPDLNGSEPDPTPDGRKRGNKEVTDPGGSLSLHFAPGSTLPDMETLVTTFARYGLVNPMGIEFLSEWSIQIPYDRTADVRFAHRSLEKENPFGEALVRFDLHCVEEKKKKIKKHKPVVVTPVEALRAPARLPEKPDVAFMKRNVEKMKETLERMGDKVKPEMRAKLESEIRGFLEKIGSLPGPSSSS</sequence>
<feature type="domain" description="PWWP" evidence="2">
    <location>
        <begin position="165"/>
        <end position="226"/>
    </location>
</feature>
<proteinExistence type="predicted"/>
<reference evidence="4" key="1">
    <citation type="journal article" date="2024" name="IScience">
        <title>Strigolactones Initiate the Formation of Haustorium-like Structures in Castilleja.</title>
        <authorList>
            <person name="Buerger M."/>
            <person name="Peterson D."/>
            <person name="Chory J."/>
        </authorList>
    </citation>
    <scope>NUCLEOTIDE SEQUENCE [LARGE SCALE GENOMIC DNA]</scope>
</reference>
<dbReference type="CDD" id="cd05162">
    <property type="entry name" value="PWWP"/>
    <property type="match status" value="1"/>
</dbReference>
<dbReference type="InterPro" id="IPR000313">
    <property type="entry name" value="PWWP_dom"/>
</dbReference>
<evidence type="ECO:0000259" key="2">
    <source>
        <dbReference type="PROSITE" id="PS50812"/>
    </source>
</evidence>
<organism evidence="3 4">
    <name type="scientific">Castilleja foliolosa</name>
    <dbReference type="NCBI Taxonomy" id="1961234"/>
    <lineage>
        <taxon>Eukaryota</taxon>
        <taxon>Viridiplantae</taxon>
        <taxon>Streptophyta</taxon>
        <taxon>Embryophyta</taxon>
        <taxon>Tracheophyta</taxon>
        <taxon>Spermatophyta</taxon>
        <taxon>Magnoliopsida</taxon>
        <taxon>eudicotyledons</taxon>
        <taxon>Gunneridae</taxon>
        <taxon>Pentapetalae</taxon>
        <taxon>asterids</taxon>
        <taxon>lamiids</taxon>
        <taxon>Lamiales</taxon>
        <taxon>Orobanchaceae</taxon>
        <taxon>Pedicularideae</taxon>
        <taxon>Castillejinae</taxon>
        <taxon>Castilleja</taxon>
    </lineage>
</organism>
<dbReference type="Pfam" id="PF00855">
    <property type="entry name" value="PWWP"/>
    <property type="match status" value="1"/>
</dbReference>
<evidence type="ECO:0000313" key="4">
    <source>
        <dbReference type="Proteomes" id="UP001632038"/>
    </source>
</evidence>
<dbReference type="PANTHER" id="PTHR10688:SF6">
    <property type="entry name" value="SERINE_THREONINE-KINASE ATM"/>
    <property type="match status" value="1"/>
</dbReference>
<dbReference type="PROSITE" id="PS50812">
    <property type="entry name" value="PWWP"/>
    <property type="match status" value="1"/>
</dbReference>
<feature type="region of interest" description="Disordered" evidence="1">
    <location>
        <begin position="648"/>
        <end position="679"/>
    </location>
</feature>
<comment type="caution">
    <text evidence="3">The sequence shown here is derived from an EMBL/GenBank/DDBJ whole genome shotgun (WGS) entry which is preliminary data.</text>
</comment>
<dbReference type="InterPro" id="IPR052657">
    <property type="entry name" value="PDP_family_Arabidopsis"/>
</dbReference>
<dbReference type="SUPFAM" id="SSF63748">
    <property type="entry name" value="Tudor/PWWP/MBT"/>
    <property type="match status" value="1"/>
</dbReference>
<keyword evidence="4" id="KW-1185">Reference proteome</keyword>
<dbReference type="Proteomes" id="UP001632038">
    <property type="component" value="Unassembled WGS sequence"/>
</dbReference>
<dbReference type="Gene3D" id="2.30.30.140">
    <property type="match status" value="1"/>
</dbReference>
<gene>
    <name evidence="3" type="ORF">CASFOL_027875</name>
</gene>